<name>A0ABV1HK22_9FIRM</name>
<dbReference type="InterPro" id="IPR042100">
    <property type="entry name" value="Bug_dom1"/>
</dbReference>
<gene>
    <name evidence="3" type="ORF">WMO41_04660</name>
</gene>
<evidence type="ECO:0000256" key="1">
    <source>
        <dbReference type="ARBA" id="ARBA00006987"/>
    </source>
</evidence>
<sequence length="373" mass="40062">MRKIIALATAAAMCLSMTACSVSVSTSETTKAEESAAETTAAEAAESSEAADSDLVATADYPTKPINMIIPYGAGGTTDVWGRKLAALLEKYLGQSITVTNQGGASGSIGCQSVKEQPSDGYTLLVCAETMGTYRTMNICDLDYEDFTVISPLVGDPKVLVVGKDSKYNTLEELLDDIKANPGKVTMSHSGPGGSGHNQGLVLKELGYDVAMTSFDSGNDALLGVIGGQVDFTNPNISTLGGYIESGDVKPLAVFSNERMEAYPDIPSFTEVVPESEKYLNIPYTLLSFVVNNDTPQEVVDVLKAATKKVFADPEWTDFVKQNAADPVFEKYTDEASIKEFYDNWKSVICWLQYDNGVAEKSPEEFGIARIEE</sequence>
<dbReference type="CDD" id="cd07012">
    <property type="entry name" value="PBP2_Bug_TTT"/>
    <property type="match status" value="1"/>
</dbReference>
<dbReference type="EMBL" id="JBBMFJ010000006">
    <property type="protein sequence ID" value="MEQ2562456.1"/>
    <property type="molecule type" value="Genomic_DNA"/>
</dbReference>
<dbReference type="Pfam" id="PF03401">
    <property type="entry name" value="TctC"/>
    <property type="match status" value="1"/>
</dbReference>
<comment type="similarity">
    <text evidence="1">Belongs to the UPF0065 (bug) family.</text>
</comment>
<dbReference type="PANTHER" id="PTHR42928:SF5">
    <property type="entry name" value="BLR1237 PROTEIN"/>
    <property type="match status" value="1"/>
</dbReference>
<proteinExistence type="inferred from homology"/>
<evidence type="ECO:0000256" key="2">
    <source>
        <dbReference type="SAM" id="SignalP"/>
    </source>
</evidence>
<feature type="chain" id="PRO_5047378939" evidence="2">
    <location>
        <begin position="22"/>
        <end position="373"/>
    </location>
</feature>
<dbReference type="Gene3D" id="3.40.190.150">
    <property type="entry name" value="Bordetella uptake gene, domain 1"/>
    <property type="match status" value="1"/>
</dbReference>
<protein>
    <submittedName>
        <fullName evidence="3">Tripartite tricarboxylate transporter substrate binding protein</fullName>
    </submittedName>
</protein>
<dbReference type="PANTHER" id="PTHR42928">
    <property type="entry name" value="TRICARBOXYLATE-BINDING PROTEIN"/>
    <property type="match status" value="1"/>
</dbReference>
<comment type="caution">
    <text evidence="3">The sequence shown here is derived from an EMBL/GenBank/DDBJ whole genome shotgun (WGS) entry which is preliminary data.</text>
</comment>
<dbReference type="RefSeq" id="WP_349228759.1">
    <property type="nucleotide sequence ID" value="NZ_JBBMFJ010000006.1"/>
</dbReference>
<evidence type="ECO:0000313" key="4">
    <source>
        <dbReference type="Proteomes" id="UP001437460"/>
    </source>
</evidence>
<dbReference type="InterPro" id="IPR005064">
    <property type="entry name" value="BUG"/>
</dbReference>
<dbReference type="Gene3D" id="3.40.190.10">
    <property type="entry name" value="Periplasmic binding protein-like II"/>
    <property type="match status" value="1"/>
</dbReference>
<organism evidence="3 4">
    <name type="scientific">Ventrimonas faecis</name>
    <dbReference type="NCBI Taxonomy" id="3133170"/>
    <lineage>
        <taxon>Bacteria</taxon>
        <taxon>Bacillati</taxon>
        <taxon>Bacillota</taxon>
        <taxon>Clostridia</taxon>
        <taxon>Lachnospirales</taxon>
        <taxon>Lachnospiraceae</taxon>
        <taxon>Ventrimonas</taxon>
    </lineage>
</organism>
<dbReference type="PROSITE" id="PS51257">
    <property type="entry name" value="PROKAR_LIPOPROTEIN"/>
    <property type="match status" value="1"/>
</dbReference>
<dbReference type="SUPFAM" id="SSF53850">
    <property type="entry name" value="Periplasmic binding protein-like II"/>
    <property type="match status" value="1"/>
</dbReference>
<feature type="signal peptide" evidence="2">
    <location>
        <begin position="1"/>
        <end position="21"/>
    </location>
</feature>
<keyword evidence="4" id="KW-1185">Reference proteome</keyword>
<evidence type="ECO:0000313" key="3">
    <source>
        <dbReference type="EMBL" id="MEQ2562456.1"/>
    </source>
</evidence>
<reference evidence="3 4" key="1">
    <citation type="submission" date="2024-03" db="EMBL/GenBank/DDBJ databases">
        <title>Human intestinal bacterial collection.</title>
        <authorList>
            <person name="Pauvert C."/>
            <person name="Hitch T.C.A."/>
            <person name="Clavel T."/>
        </authorList>
    </citation>
    <scope>NUCLEOTIDE SEQUENCE [LARGE SCALE GENOMIC DNA]</scope>
    <source>
        <strain evidence="3 4">CLA-AP-H27</strain>
    </source>
</reference>
<keyword evidence="2" id="KW-0732">Signal</keyword>
<dbReference type="Proteomes" id="UP001437460">
    <property type="component" value="Unassembled WGS sequence"/>
</dbReference>
<accession>A0ABV1HK22</accession>